<dbReference type="OrthoDB" id="3785690at2"/>
<protein>
    <submittedName>
        <fullName evidence="1">Uncharacterized protein</fullName>
    </submittedName>
</protein>
<sequence>MDAAQDGIPAPDIAALGAAVTLELCGSWDHPPPCPLAPHHTRPEQKGDTVTLRIIFATEPANEALVRSRIDSALRRGSLTGPDGRTSEWAFLGGVPGVLDPSEADHARRLTGG</sequence>
<organism evidence="1 2">
    <name type="scientific">Arthrobacter globiformis</name>
    <dbReference type="NCBI Taxonomy" id="1665"/>
    <lineage>
        <taxon>Bacteria</taxon>
        <taxon>Bacillati</taxon>
        <taxon>Actinomycetota</taxon>
        <taxon>Actinomycetes</taxon>
        <taxon>Micrococcales</taxon>
        <taxon>Micrococcaceae</taxon>
        <taxon>Arthrobacter</taxon>
    </lineage>
</organism>
<dbReference type="EMBL" id="QLNP01000078">
    <property type="protein sequence ID" value="RAM37060.1"/>
    <property type="molecule type" value="Genomic_DNA"/>
</dbReference>
<dbReference type="Proteomes" id="UP000249166">
    <property type="component" value="Unassembled WGS sequence"/>
</dbReference>
<accession>A0A328HIK3</accession>
<name>A0A328HIK3_ARTGO</name>
<evidence type="ECO:0000313" key="2">
    <source>
        <dbReference type="Proteomes" id="UP000249166"/>
    </source>
</evidence>
<gene>
    <name evidence="1" type="ORF">DBZ45_12355</name>
</gene>
<dbReference type="AlphaFoldDB" id="A0A328HIK3"/>
<evidence type="ECO:0000313" key="1">
    <source>
        <dbReference type="EMBL" id="RAM37060.1"/>
    </source>
</evidence>
<comment type="caution">
    <text evidence="1">The sequence shown here is derived from an EMBL/GenBank/DDBJ whole genome shotgun (WGS) entry which is preliminary data.</text>
</comment>
<proteinExistence type="predicted"/>
<reference evidence="1 2" key="1">
    <citation type="submission" date="2018-04" db="EMBL/GenBank/DDBJ databases">
        <title>Bacteria isolated from cave deposits of Manipur.</title>
        <authorList>
            <person name="Sahoo D."/>
            <person name="Sarangthem I."/>
            <person name="Nandeibam J."/>
        </authorList>
    </citation>
    <scope>NUCLEOTIDE SEQUENCE [LARGE SCALE GENOMIC DNA]</scope>
    <source>
        <strain evidence="2">mrc11</strain>
    </source>
</reference>